<gene>
    <name evidence="2" type="ORF">DLJ46_32915</name>
</gene>
<comment type="caution">
    <text evidence="2">The sequence shown here is derived from an EMBL/GenBank/DDBJ whole genome shotgun (WGS) entry which is preliminary data.</text>
</comment>
<reference evidence="3" key="1">
    <citation type="submission" date="2018-05" db="EMBL/GenBank/DDBJ databases">
        <title>Micromonospora globispora sp. nov. and Micromonospora rugosa sp. nov., isolated from marine sediment.</title>
        <authorList>
            <person name="Carro L."/>
            <person name="Aysel V."/>
            <person name="Cetin D."/>
            <person name="Igual J.M."/>
            <person name="Klenk H.-P."/>
            <person name="Trujillo M.E."/>
            <person name="Sahin N."/>
        </authorList>
    </citation>
    <scope>NUCLEOTIDE SEQUENCE [LARGE SCALE GENOMIC DNA]</scope>
    <source>
        <strain evidence="3">S2904</strain>
    </source>
</reference>
<dbReference type="AlphaFoldDB" id="A0A317JS05"/>
<evidence type="ECO:0000313" key="3">
    <source>
        <dbReference type="Proteomes" id="UP000245683"/>
    </source>
</evidence>
<proteinExistence type="predicted"/>
<sequence>MVPGWAYQWVCQVSATPDSWTAPVDVVRVDPEDNATEVACAQMNGLVRGLARHRPGVVPVFCLDAGYCPITATARVASDPHAPARIIGRIRRDRVFYCDPPAKTPGSGGRPKLHGDRFACADPTTWPEPTHEVHTVDDTYGPVHVQAWAGLHPKPSKRRRWAAKNTKGLAAPIIRGTIVRVSLTRAPEAGTPQTLWLWTAGPDPINLDLIWRAYLRRFAIEHTNRFIKQHLAWTTPAVRHPSQADLWTWIVAAAHTQLRLARTLIADQRLPWERPLTTATLTPFRVRRGFRSLHPHLTTPAKPPKPSRPGPGRPKGSRNQQPT</sequence>
<protein>
    <submittedName>
        <fullName evidence="2">Transposase</fullName>
    </submittedName>
</protein>
<keyword evidence="3" id="KW-1185">Reference proteome</keyword>
<organism evidence="2 3">
    <name type="scientific">Micromonospora globispora</name>
    <dbReference type="NCBI Taxonomy" id="1450148"/>
    <lineage>
        <taxon>Bacteria</taxon>
        <taxon>Bacillati</taxon>
        <taxon>Actinomycetota</taxon>
        <taxon>Actinomycetes</taxon>
        <taxon>Micromonosporales</taxon>
        <taxon>Micromonosporaceae</taxon>
        <taxon>Micromonospora</taxon>
    </lineage>
</organism>
<dbReference type="EMBL" id="QGSV01000495">
    <property type="protein sequence ID" value="PWU43148.1"/>
    <property type="molecule type" value="Genomic_DNA"/>
</dbReference>
<feature type="compositionally biased region" description="Pro residues" evidence="1">
    <location>
        <begin position="301"/>
        <end position="312"/>
    </location>
</feature>
<name>A0A317JS05_9ACTN</name>
<dbReference type="InterPro" id="IPR012337">
    <property type="entry name" value="RNaseH-like_sf"/>
</dbReference>
<evidence type="ECO:0000313" key="2">
    <source>
        <dbReference type="EMBL" id="PWU43148.1"/>
    </source>
</evidence>
<dbReference type="Proteomes" id="UP000245683">
    <property type="component" value="Unassembled WGS sequence"/>
</dbReference>
<feature type="non-terminal residue" evidence="2">
    <location>
        <position position="323"/>
    </location>
</feature>
<accession>A0A317JS05</accession>
<evidence type="ECO:0000256" key="1">
    <source>
        <dbReference type="SAM" id="MobiDB-lite"/>
    </source>
</evidence>
<dbReference type="SUPFAM" id="SSF53098">
    <property type="entry name" value="Ribonuclease H-like"/>
    <property type="match status" value="1"/>
</dbReference>
<feature type="region of interest" description="Disordered" evidence="1">
    <location>
        <begin position="293"/>
        <end position="323"/>
    </location>
</feature>